<keyword evidence="2" id="KW-0677">Repeat</keyword>
<feature type="domain" description="Ig-like" evidence="5">
    <location>
        <begin position="1"/>
        <end position="55"/>
    </location>
</feature>
<keyword evidence="3" id="KW-1015">Disulfide bond</keyword>
<evidence type="ECO:0000313" key="7">
    <source>
        <dbReference type="Proteomes" id="UP001529510"/>
    </source>
</evidence>
<dbReference type="InterPro" id="IPR003598">
    <property type="entry name" value="Ig_sub2"/>
</dbReference>
<dbReference type="InterPro" id="IPR013783">
    <property type="entry name" value="Ig-like_fold"/>
</dbReference>
<dbReference type="PANTHER" id="PTHR12231">
    <property type="entry name" value="CTX-RELATED TYPE I TRANSMEMBRANE PROTEIN"/>
    <property type="match status" value="1"/>
</dbReference>
<organism evidence="6 7">
    <name type="scientific">Cirrhinus mrigala</name>
    <name type="common">Mrigala</name>
    <dbReference type="NCBI Taxonomy" id="683832"/>
    <lineage>
        <taxon>Eukaryota</taxon>
        <taxon>Metazoa</taxon>
        <taxon>Chordata</taxon>
        <taxon>Craniata</taxon>
        <taxon>Vertebrata</taxon>
        <taxon>Euteleostomi</taxon>
        <taxon>Actinopterygii</taxon>
        <taxon>Neopterygii</taxon>
        <taxon>Teleostei</taxon>
        <taxon>Ostariophysi</taxon>
        <taxon>Cypriniformes</taxon>
        <taxon>Cyprinidae</taxon>
        <taxon>Labeoninae</taxon>
        <taxon>Labeonini</taxon>
        <taxon>Cirrhinus</taxon>
    </lineage>
</organism>
<evidence type="ECO:0000259" key="5">
    <source>
        <dbReference type="PROSITE" id="PS50835"/>
    </source>
</evidence>
<dbReference type="SUPFAM" id="SSF48726">
    <property type="entry name" value="Immunoglobulin"/>
    <property type="match status" value="2"/>
</dbReference>
<feature type="domain" description="Ig-like" evidence="5">
    <location>
        <begin position="60"/>
        <end position="147"/>
    </location>
</feature>
<dbReference type="Pfam" id="PF07679">
    <property type="entry name" value="I-set"/>
    <property type="match status" value="2"/>
</dbReference>
<keyword evidence="4" id="KW-0393">Immunoglobulin domain</keyword>
<dbReference type="Gene3D" id="2.60.40.10">
    <property type="entry name" value="Immunoglobulins"/>
    <property type="match status" value="2"/>
</dbReference>
<reference evidence="6 7" key="1">
    <citation type="submission" date="2024-05" db="EMBL/GenBank/DDBJ databases">
        <title>Genome sequencing and assembly of Indian major carp, Cirrhinus mrigala (Hamilton, 1822).</title>
        <authorList>
            <person name="Mohindra V."/>
            <person name="Chowdhury L.M."/>
            <person name="Lal K."/>
            <person name="Jena J.K."/>
        </authorList>
    </citation>
    <scope>NUCLEOTIDE SEQUENCE [LARGE SCALE GENOMIC DNA]</scope>
    <source>
        <strain evidence="6">CM1030</strain>
        <tissue evidence="6">Blood</tissue>
    </source>
</reference>
<dbReference type="Proteomes" id="UP001529510">
    <property type="component" value="Unassembled WGS sequence"/>
</dbReference>
<feature type="non-terminal residue" evidence="6">
    <location>
        <position position="1"/>
    </location>
</feature>
<dbReference type="SMART" id="SM00409">
    <property type="entry name" value="IG"/>
    <property type="match status" value="2"/>
</dbReference>
<dbReference type="FunFam" id="2.60.40.10:FF:000078">
    <property type="entry name" value="Neuronal cell adhesion molecule"/>
    <property type="match status" value="1"/>
</dbReference>
<protein>
    <recommendedName>
        <fullName evidence="5">Ig-like domain-containing protein</fullName>
    </recommendedName>
</protein>
<dbReference type="EMBL" id="JAMKFB020000011">
    <property type="protein sequence ID" value="KAL0181768.1"/>
    <property type="molecule type" value="Genomic_DNA"/>
</dbReference>
<evidence type="ECO:0000256" key="2">
    <source>
        <dbReference type="ARBA" id="ARBA00022737"/>
    </source>
</evidence>
<comment type="caution">
    <text evidence="6">The sequence shown here is derived from an EMBL/GenBank/DDBJ whole genome shotgun (WGS) entry which is preliminary data.</text>
</comment>
<proteinExistence type="predicted"/>
<sequence length="187" mass="20757">IDWFKKGGELPSKKAKIENFGKTLRILNVSDEDSGDYICMASNKIGSIRHSVEVQVKAAPYWLDKPTNLVLAPDESGRLVCRARGSPNPTIQWLVNGEPIETSLPNPNRNVVGDTIMFQAVQIGSSAVYQCNASNEHGYLLANAFVNVLDMAPRMLGPKNQLIKVIENNRTFLDCPYFGSPLPLLRW</sequence>
<dbReference type="InterPro" id="IPR003599">
    <property type="entry name" value="Ig_sub"/>
</dbReference>
<dbReference type="InterPro" id="IPR013098">
    <property type="entry name" value="Ig_I-set"/>
</dbReference>
<dbReference type="SMART" id="SM00408">
    <property type="entry name" value="IGc2"/>
    <property type="match status" value="2"/>
</dbReference>
<keyword evidence="7" id="KW-1185">Reference proteome</keyword>
<dbReference type="PANTHER" id="PTHR12231:SF257">
    <property type="entry name" value="NEURAL CELL ADHESION MOLECULE L1-LIKE PROTEIN"/>
    <property type="match status" value="1"/>
</dbReference>
<name>A0ABD0Q670_CIRMR</name>
<dbReference type="InterPro" id="IPR007110">
    <property type="entry name" value="Ig-like_dom"/>
</dbReference>
<evidence type="ECO:0000256" key="1">
    <source>
        <dbReference type="ARBA" id="ARBA00022729"/>
    </source>
</evidence>
<accession>A0ABD0Q670</accession>
<dbReference type="PROSITE" id="PS50835">
    <property type="entry name" value="IG_LIKE"/>
    <property type="match status" value="2"/>
</dbReference>
<evidence type="ECO:0000313" key="6">
    <source>
        <dbReference type="EMBL" id="KAL0181768.1"/>
    </source>
</evidence>
<dbReference type="InterPro" id="IPR036179">
    <property type="entry name" value="Ig-like_dom_sf"/>
</dbReference>
<dbReference type="InterPro" id="IPR051170">
    <property type="entry name" value="Neural/epithelial_adhesion"/>
</dbReference>
<evidence type="ECO:0000256" key="3">
    <source>
        <dbReference type="ARBA" id="ARBA00023157"/>
    </source>
</evidence>
<evidence type="ECO:0000256" key="4">
    <source>
        <dbReference type="ARBA" id="ARBA00023319"/>
    </source>
</evidence>
<dbReference type="AlphaFoldDB" id="A0ABD0Q670"/>
<gene>
    <name evidence="6" type="ORF">M9458_024174</name>
</gene>
<keyword evidence="1" id="KW-0732">Signal</keyword>